<evidence type="ECO:0000259" key="8">
    <source>
        <dbReference type="Pfam" id="PF13396"/>
    </source>
</evidence>
<comment type="subcellular location">
    <subcellularLocation>
        <location evidence="1">Cell membrane</location>
        <topology evidence="1">Multi-pass membrane protein</topology>
    </subcellularLocation>
</comment>
<keyword evidence="3 7" id="KW-0812">Transmembrane</keyword>
<dbReference type="EMBL" id="JAJFZV010000001">
    <property type="protein sequence ID" value="MCC3296496.1"/>
    <property type="molecule type" value="Genomic_DNA"/>
</dbReference>
<feature type="transmembrane region" description="Helical" evidence="7">
    <location>
        <begin position="12"/>
        <end position="35"/>
    </location>
</feature>
<evidence type="ECO:0000256" key="1">
    <source>
        <dbReference type="ARBA" id="ARBA00004651"/>
    </source>
</evidence>
<evidence type="ECO:0000256" key="4">
    <source>
        <dbReference type="ARBA" id="ARBA00022989"/>
    </source>
</evidence>
<comment type="caution">
    <text evidence="9">The sequence shown here is derived from an EMBL/GenBank/DDBJ whole genome shotgun (WGS) entry which is preliminary data.</text>
</comment>
<keyword evidence="4 7" id="KW-1133">Transmembrane helix</keyword>
<evidence type="ECO:0000256" key="7">
    <source>
        <dbReference type="SAM" id="Phobius"/>
    </source>
</evidence>
<keyword evidence="5 7" id="KW-0472">Membrane</keyword>
<evidence type="ECO:0000313" key="10">
    <source>
        <dbReference type="Proteomes" id="UP001139158"/>
    </source>
</evidence>
<dbReference type="RefSeq" id="WP_227894222.1">
    <property type="nucleotide sequence ID" value="NZ_CP099466.1"/>
</dbReference>
<evidence type="ECO:0000256" key="6">
    <source>
        <dbReference type="SAM" id="MobiDB-lite"/>
    </source>
</evidence>
<protein>
    <recommendedName>
        <fullName evidence="8">Cardiolipin synthase N-terminal domain-containing protein</fullName>
    </recommendedName>
</protein>
<feature type="region of interest" description="Disordered" evidence="6">
    <location>
        <begin position="73"/>
        <end position="98"/>
    </location>
</feature>
<keyword evidence="2" id="KW-1003">Cell membrane</keyword>
<evidence type="ECO:0000313" key="9">
    <source>
        <dbReference type="EMBL" id="MCC3296496.1"/>
    </source>
</evidence>
<dbReference type="InterPro" id="IPR027379">
    <property type="entry name" value="CLS_N"/>
</dbReference>
<evidence type="ECO:0000256" key="2">
    <source>
        <dbReference type="ARBA" id="ARBA00022475"/>
    </source>
</evidence>
<dbReference type="AlphaFoldDB" id="A0A9X1MB44"/>
<feature type="transmembrane region" description="Helical" evidence="7">
    <location>
        <begin position="47"/>
        <end position="66"/>
    </location>
</feature>
<organism evidence="9 10">
    <name type="scientific">Arthrobacter caoxuetaonis</name>
    <dbReference type="NCBI Taxonomy" id="2886935"/>
    <lineage>
        <taxon>Bacteria</taxon>
        <taxon>Bacillati</taxon>
        <taxon>Actinomycetota</taxon>
        <taxon>Actinomycetes</taxon>
        <taxon>Micrococcales</taxon>
        <taxon>Micrococcaceae</taxon>
        <taxon>Arthrobacter</taxon>
    </lineage>
</organism>
<dbReference type="GO" id="GO:0005886">
    <property type="term" value="C:plasma membrane"/>
    <property type="evidence" value="ECO:0007669"/>
    <property type="project" value="UniProtKB-SubCell"/>
</dbReference>
<evidence type="ECO:0000256" key="3">
    <source>
        <dbReference type="ARBA" id="ARBA00022692"/>
    </source>
</evidence>
<dbReference type="Proteomes" id="UP001139158">
    <property type="component" value="Unassembled WGS sequence"/>
</dbReference>
<gene>
    <name evidence="9" type="ORF">LJ757_01580</name>
</gene>
<proteinExistence type="predicted"/>
<sequence>MGPASNPTVPAAWEFMVTAMGALILLLTAAAVISLAREKTLAPGMKFLCLLGVLGFPVLGPAIWFFHLHRSRRSHPGNPSEDIEDIAAARRQGQHNRR</sequence>
<dbReference type="Pfam" id="PF13396">
    <property type="entry name" value="PLDc_N"/>
    <property type="match status" value="1"/>
</dbReference>
<reference evidence="9" key="1">
    <citation type="submission" date="2021-10" db="EMBL/GenBank/DDBJ databases">
        <title>Novel species in genus Arthrobacter.</title>
        <authorList>
            <person name="Liu Y."/>
        </authorList>
    </citation>
    <scope>NUCLEOTIDE SEQUENCE</scope>
    <source>
        <strain evidence="9">Zg-Y453</strain>
    </source>
</reference>
<evidence type="ECO:0000256" key="5">
    <source>
        <dbReference type="ARBA" id="ARBA00023136"/>
    </source>
</evidence>
<accession>A0A9X1MB44</accession>
<feature type="domain" description="Cardiolipin synthase N-terminal" evidence="8">
    <location>
        <begin position="27"/>
        <end position="66"/>
    </location>
</feature>
<name>A0A9X1MB44_9MICC</name>
<keyword evidence="10" id="KW-1185">Reference proteome</keyword>